<dbReference type="AlphaFoldDB" id="A0AA35LRZ7"/>
<evidence type="ECO:0000313" key="3">
    <source>
        <dbReference type="Proteomes" id="UP001160390"/>
    </source>
</evidence>
<protein>
    <submittedName>
        <fullName evidence="2">Uncharacterized protein</fullName>
    </submittedName>
</protein>
<reference evidence="2" key="1">
    <citation type="submission" date="2023-01" db="EMBL/GenBank/DDBJ databases">
        <authorList>
            <person name="Piombo E."/>
        </authorList>
    </citation>
    <scope>NUCLEOTIDE SEQUENCE</scope>
</reference>
<comment type="caution">
    <text evidence="2">The sequence shown here is derived from an EMBL/GenBank/DDBJ whole genome shotgun (WGS) entry which is preliminary data.</text>
</comment>
<evidence type="ECO:0000256" key="1">
    <source>
        <dbReference type="SAM" id="MobiDB-lite"/>
    </source>
</evidence>
<gene>
    <name evidence="2" type="ORF">CCHLO57077_00007842</name>
</gene>
<feature type="region of interest" description="Disordered" evidence="1">
    <location>
        <begin position="46"/>
        <end position="73"/>
    </location>
</feature>
<accession>A0AA35LRZ7</accession>
<organism evidence="2 3">
    <name type="scientific">Clonostachys chloroleuca</name>
    <dbReference type="NCBI Taxonomy" id="1926264"/>
    <lineage>
        <taxon>Eukaryota</taxon>
        <taxon>Fungi</taxon>
        <taxon>Dikarya</taxon>
        <taxon>Ascomycota</taxon>
        <taxon>Pezizomycotina</taxon>
        <taxon>Sordariomycetes</taxon>
        <taxon>Hypocreomycetidae</taxon>
        <taxon>Hypocreales</taxon>
        <taxon>Bionectriaceae</taxon>
        <taxon>Clonostachys</taxon>
    </lineage>
</organism>
<feature type="compositionally biased region" description="Acidic residues" evidence="1">
    <location>
        <begin position="461"/>
        <end position="512"/>
    </location>
</feature>
<dbReference type="EMBL" id="CABFNP030000612">
    <property type="protein sequence ID" value="CAI6052130.1"/>
    <property type="molecule type" value="Genomic_DNA"/>
</dbReference>
<evidence type="ECO:0000313" key="2">
    <source>
        <dbReference type="EMBL" id="CAI6052130.1"/>
    </source>
</evidence>
<sequence>MESPSPKVAPARKFKPIAIGKCHVQTAADRFGPGAEGAIRDRERLALGVPHEGNEPPFLWPSGSGDGEDEDEQVDAADRSIYRSVPSMQSNRNNLTALSQLYNLYFVAYQGCIFVYRLRSGAKNALPRHPDLQLKPPASDQARAVGGLLDARSAHAINHIITGYLGHEEIVLAAHDDGDVTAYKTKDVADYVLGAKQAAEATTPVKDTQFAPNHGKRPRPRQFFHEHVGKSAWGLAIHQQSRLIAISSNRWEVTVFAFALYDNTSGQPRTPAPVEPREDVESWVRQRQRTWRIVILLGQEADNLPNVCFLDNRDGNAEKVCAIDIKGSIWIADIWKPKQAASHIPPFDGQDIISDEFYPSVSRGWGVLAFTDSCYMEVKTVEELIGFPEHDCTIKPSRQSLTQPLAKIQPVLENIPENPCRPSDTDRSVLRRALLEHFHNPLEQVMTVPQENFVIFGDGFNSEDEDDDVYDEDEDEDEDEDGDDDEDEDEEDEDDQDVEDEDEDDDDGDDDFDHGNSGILGSEAVAAGPGGSMPTPMADVVSVIPLQQVFQDFEQLPEAQPPAHALWLAAHPPSGSTPPQFQQQLWPFEATFQDLSDALGELEDAFGELEDALPHIGSSLPQLHVALANSSNSILRCPRHGCRVPENRFQEPSPLILERLLQMIYYPHTAEVTPAPMDRSSRIMFAKSSSMDYNMNRSRLYGAFERLAPGYRILRAYEKDFELFELPRPGAELRRDIGMFCGNALEFERFRDPLTSWSFRATSRLSLLAHVPEMCIVVLGSPTGRVLVASLTRLSSKENDFKGRGMWRRGIRVEWVLPNKIEERNHRTTRRALHGMAIGRIPDDGDQNGEQAGRGASLPRRYRLMLHYQNHDIFSYEVTRNEQTGKICLF</sequence>
<keyword evidence="3" id="KW-1185">Reference proteome</keyword>
<name>A0AA35LRZ7_9HYPO</name>
<dbReference type="Proteomes" id="UP001160390">
    <property type="component" value="Unassembled WGS sequence"/>
</dbReference>
<feature type="region of interest" description="Disordered" evidence="1">
    <location>
        <begin position="457"/>
        <end position="533"/>
    </location>
</feature>
<proteinExistence type="predicted"/>